<organism evidence="7 8">
    <name type="scientific">Acrocarpospora pleiomorpha</name>
    <dbReference type="NCBI Taxonomy" id="90975"/>
    <lineage>
        <taxon>Bacteria</taxon>
        <taxon>Bacillati</taxon>
        <taxon>Actinomycetota</taxon>
        <taxon>Actinomycetes</taxon>
        <taxon>Streptosporangiales</taxon>
        <taxon>Streptosporangiaceae</taxon>
        <taxon>Acrocarpospora</taxon>
    </lineage>
</organism>
<dbReference type="PIRSF" id="PIRSF002741">
    <property type="entry name" value="MppA"/>
    <property type="match status" value="1"/>
</dbReference>
<dbReference type="EMBL" id="BLAF01000018">
    <property type="protein sequence ID" value="GES20726.1"/>
    <property type="molecule type" value="Genomic_DNA"/>
</dbReference>
<comment type="caution">
    <text evidence="7">The sequence shown here is derived from an EMBL/GenBank/DDBJ whole genome shotgun (WGS) entry which is preliminary data.</text>
</comment>
<dbReference type="PANTHER" id="PTHR30290:SF10">
    <property type="entry name" value="PERIPLASMIC OLIGOPEPTIDE-BINDING PROTEIN-RELATED"/>
    <property type="match status" value="1"/>
</dbReference>
<keyword evidence="8" id="KW-1185">Reference proteome</keyword>
<dbReference type="Proteomes" id="UP000377595">
    <property type="component" value="Unassembled WGS sequence"/>
</dbReference>
<dbReference type="CDD" id="cd08512">
    <property type="entry name" value="PBP2_NikA_DppA_OppA_like_7"/>
    <property type="match status" value="1"/>
</dbReference>
<evidence type="ECO:0000256" key="5">
    <source>
        <dbReference type="SAM" id="SignalP"/>
    </source>
</evidence>
<name>A0A5M3XJ75_9ACTN</name>
<feature type="chain" id="PRO_5024337800" evidence="5">
    <location>
        <begin position="30"/>
        <end position="534"/>
    </location>
</feature>
<dbReference type="AlphaFoldDB" id="A0A5M3XJ75"/>
<evidence type="ECO:0000313" key="7">
    <source>
        <dbReference type="EMBL" id="GES20726.1"/>
    </source>
</evidence>
<dbReference type="GO" id="GO:0043190">
    <property type="term" value="C:ATP-binding cassette (ABC) transporter complex"/>
    <property type="evidence" value="ECO:0007669"/>
    <property type="project" value="InterPro"/>
</dbReference>
<protein>
    <submittedName>
        <fullName evidence="7">ABC transporter substrate-binding protein</fullName>
    </submittedName>
</protein>
<dbReference type="GO" id="GO:0015833">
    <property type="term" value="P:peptide transport"/>
    <property type="evidence" value="ECO:0007669"/>
    <property type="project" value="TreeGrafter"/>
</dbReference>
<sequence length="534" mass="56467">MSPHHFPAHRRLVSSALVLLLAGGLAACADQQPAAAPGGDTLVVDTAFNAKSLDPARMFQPTDFYAESALYDTLLKFKGNDLKAPVPNLAESYEVSDDATAYTFRLREDAVFSDGSPVTAADVVFSYNRLKNVKASPAFLMDGLTVTAQDDHTVVIKAERAVPELPSLLTAPNFGVVNADQVKAQGATDAEGADKSDTAERYLNTASAGSGPYVLEGYSNTSQIALTANPKYWGTKPAWQRVVIRNVTAPQQQLLNVEGGESQIALDLSGRQAQGVDRSAFTVTSDQAPEVLYLAASRAKTSATADPEVLAAIRAGIDYQGLLQVAGPGTVQAAGLVPQTFVGALAPTEAPKYDPELAKELVARSGVTAPKITLDYASDYHRLAGLDYATIAQRIQSDLKKIGIEVTLNPAPTATSLQRYVDGQTELALWSYPPDFTDPANLVAFGPGGFLAKRVHWSEKDAPEAAKLTESALAAKGDARAAAYQAWQRVLNDGGPFLPLLVPTTVTLSSARVTDVARNPITGIDLGAVGKKQS</sequence>
<dbReference type="PANTHER" id="PTHR30290">
    <property type="entry name" value="PERIPLASMIC BINDING COMPONENT OF ABC TRANSPORTER"/>
    <property type="match status" value="1"/>
</dbReference>
<evidence type="ECO:0000256" key="2">
    <source>
        <dbReference type="ARBA" id="ARBA00005695"/>
    </source>
</evidence>
<keyword evidence="4 5" id="KW-0732">Signal</keyword>
<evidence type="ECO:0000256" key="3">
    <source>
        <dbReference type="ARBA" id="ARBA00022448"/>
    </source>
</evidence>
<dbReference type="SUPFAM" id="SSF53850">
    <property type="entry name" value="Periplasmic binding protein-like II"/>
    <property type="match status" value="1"/>
</dbReference>
<keyword evidence="3" id="KW-0813">Transport</keyword>
<dbReference type="Pfam" id="PF00496">
    <property type="entry name" value="SBP_bac_5"/>
    <property type="match status" value="1"/>
</dbReference>
<accession>A0A5M3XJ75</accession>
<feature type="signal peptide" evidence="5">
    <location>
        <begin position="1"/>
        <end position="29"/>
    </location>
</feature>
<evidence type="ECO:0000256" key="4">
    <source>
        <dbReference type="ARBA" id="ARBA00022729"/>
    </source>
</evidence>
<proteinExistence type="inferred from homology"/>
<gene>
    <name evidence="7" type="ORF">Aple_036220</name>
</gene>
<dbReference type="GO" id="GO:0042597">
    <property type="term" value="C:periplasmic space"/>
    <property type="evidence" value="ECO:0007669"/>
    <property type="project" value="UniProtKB-ARBA"/>
</dbReference>
<comment type="similarity">
    <text evidence="2">Belongs to the bacterial solute-binding protein 5 family.</text>
</comment>
<evidence type="ECO:0000256" key="1">
    <source>
        <dbReference type="ARBA" id="ARBA00004196"/>
    </source>
</evidence>
<reference evidence="7 8" key="1">
    <citation type="submission" date="2019-10" db="EMBL/GenBank/DDBJ databases">
        <title>Whole genome shotgun sequence of Acrocarpospora pleiomorpha NBRC 16267.</title>
        <authorList>
            <person name="Ichikawa N."/>
            <person name="Kimura A."/>
            <person name="Kitahashi Y."/>
            <person name="Komaki H."/>
            <person name="Oguchi A."/>
        </authorList>
    </citation>
    <scope>NUCLEOTIDE SEQUENCE [LARGE SCALE GENOMIC DNA]</scope>
    <source>
        <strain evidence="7 8">NBRC 16267</strain>
    </source>
</reference>
<evidence type="ECO:0000313" key="8">
    <source>
        <dbReference type="Proteomes" id="UP000377595"/>
    </source>
</evidence>
<feature type="domain" description="Solute-binding protein family 5" evidence="6">
    <location>
        <begin position="85"/>
        <end position="442"/>
    </location>
</feature>
<dbReference type="GO" id="GO:0030313">
    <property type="term" value="C:cell envelope"/>
    <property type="evidence" value="ECO:0007669"/>
    <property type="project" value="UniProtKB-SubCell"/>
</dbReference>
<dbReference type="OrthoDB" id="5168028at2"/>
<dbReference type="InterPro" id="IPR030678">
    <property type="entry name" value="Peptide/Ni-bd"/>
</dbReference>
<evidence type="ECO:0000259" key="6">
    <source>
        <dbReference type="Pfam" id="PF00496"/>
    </source>
</evidence>
<dbReference type="InterPro" id="IPR000914">
    <property type="entry name" value="SBP_5_dom"/>
</dbReference>
<dbReference type="Gene3D" id="3.40.190.10">
    <property type="entry name" value="Periplasmic binding protein-like II"/>
    <property type="match status" value="1"/>
</dbReference>
<dbReference type="Gene3D" id="3.10.105.10">
    <property type="entry name" value="Dipeptide-binding Protein, Domain 3"/>
    <property type="match status" value="1"/>
</dbReference>
<comment type="subcellular location">
    <subcellularLocation>
        <location evidence="1">Cell envelope</location>
    </subcellularLocation>
</comment>
<dbReference type="GO" id="GO:1904680">
    <property type="term" value="F:peptide transmembrane transporter activity"/>
    <property type="evidence" value="ECO:0007669"/>
    <property type="project" value="TreeGrafter"/>
</dbReference>
<dbReference type="InterPro" id="IPR039424">
    <property type="entry name" value="SBP_5"/>
</dbReference>
<dbReference type="RefSeq" id="WP_155345753.1">
    <property type="nucleotide sequence ID" value="NZ_BAAAHM010000002.1"/>
</dbReference>